<keyword evidence="4" id="KW-1185">Reference proteome</keyword>
<evidence type="ECO:0000256" key="1">
    <source>
        <dbReference type="SAM" id="Coils"/>
    </source>
</evidence>
<evidence type="ECO:0000313" key="3">
    <source>
        <dbReference type="EMBL" id="PRW61496.1"/>
    </source>
</evidence>
<feature type="coiled-coil region" evidence="1">
    <location>
        <begin position="178"/>
        <end position="205"/>
    </location>
</feature>
<feature type="coiled-coil region" evidence="1">
    <location>
        <begin position="347"/>
        <end position="384"/>
    </location>
</feature>
<gene>
    <name evidence="3" type="ORF">C2E21_0654</name>
</gene>
<dbReference type="EMBL" id="LHPG02000001">
    <property type="protein sequence ID" value="PRW61496.1"/>
    <property type="molecule type" value="Genomic_DNA"/>
</dbReference>
<evidence type="ECO:0000256" key="2">
    <source>
        <dbReference type="SAM" id="MobiDB-lite"/>
    </source>
</evidence>
<dbReference type="Proteomes" id="UP000239899">
    <property type="component" value="Unassembled WGS sequence"/>
</dbReference>
<organism evidence="3 4">
    <name type="scientific">Chlorella sorokiniana</name>
    <name type="common">Freshwater green alga</name>
    <dbReference type="NCBI Taxonomy" id="3076"/>
    <lineage>
        <taxon>Eukaryota</taxon>
        <taxon>Viridiplantae</taxon>
        <taxon>Chlorophyta</taxon>
        <taxon>core chlorophytes</taxon>
        <taxon>Trebouxiophyceae</taxon>
        <taxon>Chlorellales</taxon>
        <taxon>Chlorellaceae</taxon>
        <taxon>Chlorella clade</taxon>
        <taxon>Chlorella</taxon>
    </lineage>
</organism>
<feature type="compositionally biased region" description="Low complexity" evidence="2">
    <location>
        <begin position="120"/>
        <end position="158"/>
    </location>
</feature>
<dbReference type="AlphaFoldDB" id="A0A2P6U593"/>
<feature type="region of interest" description="Disordered" evidence="2">
    <location>
        <begin position="32"/>
        <end position="158"/>
    </location>
</feature>
<feature type="compositionally biased region" description="Low complexity" evidence="2">
    <location>
        <begin position="440"/>
        <end position="453"/>
    </location>
</feature>
<comment type="caution">
    <text evidence="3">The sequence shown here is derived from an EMBL/GenBank/DDBJ whole genome shotgun (WGS) entry which is preliminary data.</text>
</comment>
<protein>
    <submittedName>
        <fullName evidence="3">Uncharacterized protein</fullName>
    </submittedName>
</protein>
<name>A0A2P6U593_CHLSO</name>
<sequence>MFTQVFGVETTSGNNDWMRGKLLQAVGLGNRWRPPVEPEVAAAAQRRQEEGSGRAMRQRHAPARLQQSSGDEDDLDEEEDEEARVVARRRKRGRAPPAASAGEKRGRPTPAASPRPTGSQRQQAQQAPPQVLQPGQPQQQQPGLQPGQQQPGQQAQQDQPTVVLMLPGGQVPAWAAEQLAWQQQAQQQAQQLQELQQQAQLQQLRQQVAAAQLLQQQQPFGFGGAAGFGGGPSPDLQRLLMLQQMSQSGSGGPMEQAALTALHALGLLPPGSAGLAGSLPPGMLAPPPTASPQLQLLQAGQPLLPPGQLGNWPLGLGPGFDEQQAAVAAAALAAAQQRQRQDGQLWQQQLQQRAAQMQQVQQAAQQAQAQAQAQQQAQQQAAAANSVGQAAAPVRPPSAAGLAVAAVPVKSVAAVPSTAPSPFAEQAAVPLSSSWTAHLQQQQQQPQAGEQRPPSAPPQPPAAQQQQQQLLPRQAGQGLGGMAAAATAFASQREGSLMADLKALEAMGWSASLASLPTLSADLHALFHAWQDGRVSMSLAPDVKPAP</sequence>
<feature type="compositionally biased region" description="Acidic residues" evidence="2">
    <location>
        <begin position="70"/>
        <end position="82"/>
    </location>
</feature>
<accession>A0A2P6U593</accession>
<keyword evidence="1" id="KW-0175">Coiled coil</keyword>
<dbReference type="STRING" id="3076.A0A2P6U593"/>
<reference evidence="3 4" key="1">
    <citation type="journal article" date="2018" name="Plant J.">
        <title>Genome sequences of Chlorella sorokiniana UTEX 1602 and Micractinium conductrix SAG 241.80: implications to maltose excretion by a green alga.</title>
        <authorList>
            <person name="Arriola M.B."/>
            <person name="Velmurugan N."/>
            <person name="Zhang Y."/>
            <person name="Plunkett M.H."/>
            <person name="Hondzo H."/>
            <person name="Barney B.M."/>
        </authorList>
    </citation>
    <scope>NUCLEOTIDE SEQUENCE [LARGE SCALE GENOMIC DNA]</scope>
    <source>
        <strain evidence="4">UTEX 1602</strain>
    </source>
</reference>
<feature type="region of interest" description="Disordered" evidence="2">
    <location>
        <begin position="434"/>
        <end position="470"/>
    </location>
</feature>
<proteinExistence type="predicted"/>
<evidence type="ECO:0000313" key="4">
    <source>
        <dbReference type="Proteomes" id="UP000239899"/>
    </source>
</evidence>